<feature type="region of interest" description="Disordered" evidence="2">
    <location>
        <begin position="306"/>
        <end position="335"/>
    </location>
</feature>
<feature type="region of interest" description="Disordered" evidence="2">
    <location>
        <begin position="340"/>
        <end position="359"/>
    </location>
</feature>
<feature type="region of interest" description="Disordered" evidence="2">
    <location>
        <begin position="620"/>
        <end position="649"/>
    </location>
</feature>
<feature type="compositionally biased region" description="Low complexity" evidence="2">
    <location>
        <begin position="154"/>
        <end position="195"/>
    </location>
</feature>
<dbReference type="OrthoDB" id="21530at2759"/>
<dbReference type="GO" id="GO:0008270">
    <property type="term" value="F:zinc ion binding"/>
    <property type="evidence" value="ECO:0007669"/>
    <property type="project" value="UniProtKB-KW"/>
</dbReference>
<reference evidence="4" key="1">
    <citation type="submission" date="2020-01" db="EMBL/GenBank/DDBJ databases">
        <title>Development of genomics and gene disruption for Polysphondylium violaceum indicates a role for the polyketide synthase stlB in stalk morphogenesis.</title>
        <authorList>
            <person name="Narita B."/>
            <person name="Kawabe Y."/>
            <person name="Kin K."/>
            <person name="Saito T."/>
            <person name="Gibbs R."/>
            <person name="Kuspa A."/>
            <person name="Muzny D."/>
            <person name="Queller D."/>
            <person name="Richards S."/>
            <person name="Strassman J."/>
            <person name="Sucgang R."/>
            <person name="Worley K."/>
            <person name="Schaap P."/>
        </authorList>
    </citation>
    <scope>NUCLEOTIDE SEQUENCE</scope>
    <source>
        <strain evidence="4">QSvi11</strain>
    </source>
</reference>
<organism evidence="4 5">
    <name type="scientific">Polysphondylium violaceum</name>
    <dbReference type="NCBI Taxonomy" id="133409"/>
    <lineage>
        <taxon>Eukaryota</taxon>
        <taxon>Amoebozoa</taxon>
        <taxon>Evosea</taxon>
        <taxon>Eumycetozoa</taxon>
        <taxon>Dictyostelia</taxon>
        <taxon>Dictyosteliales</taxon>
        <taxon>Dictyosteliaceae</taxon>
        <taxon>Polysphondylium</taxon>
    </lineage>
</organism>
<dbReference type="PROSITE" id="PS50157">
    <property type="entry name" value="ZINC_FINGER_C2H2_2"/>
    <property type="match status" value="1"/>
</dbReference>
<keyword evidence="5" id="KW-1185">Reference proteome</keyword>
<protein>
    <recommendedName>
        <fullName evidence="3">C2H2-type domain-containing protein</fullName>
    </recommendedName>
</protein>
<evidence type="ECO:0000313" key="5">
    <source>
        <dbReference type="Proteomes" id="UP000695562"/>
    </source>
</evidence>
<feature type="compositionally biased region" description="Basic residues" evidence="2">
    <location>
        <begin position="568"/>
        <end position="582"/>
    </location>
</feature>
<feature type="compositionally biased region" description="Low complexity" evidence="2">
    <location>
        <begin position="369"/>
        <end position="400"/>
    </location>
</feature>
<feature type="compositionally biased region" description="Polar residues" evidence="2">
    <location>
        <begin position="620"/>
        <end position="632"/>
    </location>
</feature>
<feature type="region of interest" description="Disordered" evidence="2">
    <location>
        <begin position="537"/>
        <end position="582"/>
    </location>
</feature>
<dbReference type="PANTHER" id="PTHR24330">
    <property type="entry name" value="HOMEOBOX PROTEIN BARH-LIKE"/>
    <property type="match status" value="1"/>
</dbReference>
<dbReference type="AlphaFoldDB" id="A0A8J4Q2W6"/>
<dbReference type="PROSITE" id="PS00028">
    <property type="entry name" value="ZINC_FINGER_C2H2_1"/>
    <property type="match status" value="1"/>
</dbReference>
<evidence type="ECO:0000256" key="1">
    <source>
        <dbReference type="PROSITE-ProRule" id="PRU00042"/>
    </source>
</evidence>
<feature type="compositionally biased region" description="Low complexity" evidence="2">
    <location>
        <begin position="538"/>
        <end position="549"/>
    </location>
</feature>
<evidence type="ECO:0000313" key="4">
    <source>
        <dbReference type="EMBL" id="KAF2078305.1"/>
    </source>
</evidence>
<comment type="caution">
    <text evidence="4">The sequence shown here is derived from an EMBL/GenBank/DDBJ whole genome shotgun (WGS) entry which is preliminary data.</text>
</comment>
<feature type="compositionally biased region" description="Low complexity" evidence="2">
    <location>
        <begin position="127"/>
        <end position="144"/>
    </location>
</feature>
<accession>A0A8J4Q2W6</accession>
<keyword evidence="1" id="KW-0862">Zinc</keyword>
<feature type="compositionally biased region" description="Low complexity" evidence="2">
    <location>
        <begin position="308"/>
        <end position="335"/>
    </location>
</feature>
<evidence type="ECO:0000256" key="2">
    <source>
        <dbReference type="SAM" id="MobiDB-lite"/>
    </source>
</evidence>
<dbReference type="SMART" id="SM00355">
    <property type="entry name" value="ZnF_C2H2"/>
    <property type="match status" value="1"/>
</dbReference>
<keyword evidence="1" id="KW-0479">Metal-binding</keyword>
<dbReference type="InterPro" id="IPR013087">
    <property type="entry name" value="Znf_C2H2_type"/>
</dbReference>
<evidence type="ECO:0000259" key="3">
    <source>
        <dbReference type="PROSITE" id="PS50157"/>
    </source>
</evidence>
<feature type="domain" description="C2H2-type" evidence="3">
    <location>
        <begin position="249"/>
        <end position="274"/>
    </location>
</feature>
<dbReference type="Proteomes" id="UP000695562">
    <property type="component" value="Unassembled WGS sequence"/>
</dbReference>
<dbReference type="PANTHER" id="PTHR24330:SF19">
    <property type="entry name" value="MEDIATOR OF RNA POLYMERASE II TRANSCRIPTION SUBUNIT 29"/>
    <property type="match status" value="1"/>
</dbReference>
<feature type="region of interest" description="Disordered" evidence="2">
    <location>
        <begin position="367"/>
        <end position="408"/>
    </location>
</feature>
<name>A0A8J4Q2W6_9MYCE</name>
<feature type="compositionally biased region" description="Low complexity" evidence="2">
    <location>
        <begin position="633"/>
        <end position="648"/>
    </location>
</feature>
<gene>
    <name evidence="4" type="ORF">CYY_000397</name>
</gene>
<sequence length="669" mass="74440">MKDQTLILTPNTATANTSTSSVDSSFGSKKTRVTIKYQNVEETVGWYGNTTPSTIEEAIKTVFQIPFDVRLFLKDQDGDVVAISPTLPAGETFTLFVANKPMASSSPVSPPAPAQVVVPTMIKTTVAPSQSSAETISSSSLANSHSRQHGVDEASSAASVLSNSSFLAEPNSSSSNASSRLPPSPSSSLSSMGSPDQTFKTLDNDVTEINTSDSPDMDSKKREIEEEDDEDDPRKKRKRRKAVEIDRSFKCSMANCQKIYGSENALKMHIKLKHPEYQYLIMQQQTPMSQKAAPIIVNNKLLNFGNHPIQPSQQQSSFQRSPIQQSQQQQQQQQRISTSLLYNNESNTPLKFNTLPDMNPRDIMMLSKQYSQQQQQQQQQQSQQQPTPIHNNNNNNNNGNYKGVLPKLFNNSQVPTSTLKMHLASFLAKEKSNKQQQQQSNDSSIQGLFNSPINKIINSQLMPNNLDPTFFKNFQNQLNTLAASNPSIAQDILNYDIEALSDYIKKQIDHLKVGNNNPSSSNSYDSKYHHLYSYASQNGLNNNVHNNNNQEDESDQEDSDYDYQQQNIKHRSHHKQQQQHPLHHLLKESSTTPTSPTQQKGNLSFLVDKENTYESTLNTTAAASSNRDTCTKSSSQQSTSDNSINTSNFTHNADADVAVASLLGLHKKL</sequence>
<proteinExistence type="predicted"/>
<keyword evidence="1" id="KW-0863">Zinc-finger</keyword>
<feature type="region of interest" description="Disordered" evidence="2">
    <location>
        <begin position="127"/>
        <end position="242"/>
    </location>
</feature>
<dbReference type="InterPro" id="IPR052145">
    <property type="entry name" value="Mediator/Homeobox_domain"/>
</dbReference>
<feature type="compositionally biased region" description="Acidic residues" evidence="2">
    <location>
        <begin position="550"/>
        <end position="561"/>
    </location>
</feature>
<dbReference type="EMBL" id="AJWJ01000007">
    <property type="protein sequence ID" value="KAF2078305.1"/>
    <property type="molecule type" value="Genomic_DNA"/>
</dbReference>
<feature type="compositionally biased region" description="Polar residues" evidence="2">
    <location>
        <begin position="340"/>
        <end position="351"/>
    </location>
</feature>